<dbReference type="Proteomes" id="UP001500466">
    <property type="component" value="Unassembled WGS sequence"/>
</dbReference>
<name>A0ABP9GU08_9ACTN</name>
<proteinExistence type="predicted"/>
<reference evidence="2" key="1">
    <citation type="journal article" date="2019" name="Int. J. Syst. Evol. Microbiol.">
        <title>The Global Catalogue of Microorganisms (GCM) 10K type strain sequencing project: providing services to taxonomists for standard genome sequencing and annotation.</title>
        <authorList>
            <consortium name="The Broad Institute Genomics Platform"/>
            <consortium name="The Broad Institute Genome Sequencing Center for Infectious Disease"/>
            <person name="Wu L."/>
            <person name="Ma J."/>
        </authorList>
    </citation>
    <scope>NUCLEOTIDE SEQUENCE [LARGE SCALE GENOMIC DNA]</scope>
    <source>
        <strain evidence="2">JCM 17986</strain>
    </source>
</reference>
<keyword evidence="2" id="KW-1185">Reference proteome</keyword>
<evidence type="ECO:0000313" key="2">
    <source>
        <dbReference type="Proteomes" id="UP001500466"/>
    </source>
</evidence>
<protein>
    <submittedName>
        <fullName evidence="1">Uncharacterized protein</fullName>
    </submittedName>
</protein>
<accession>A0ABP9GU08</accession>
<comment type="caution">
    <text evidence="1">The sequence shown here is derived from an EMBL/GenBank/DDBJ whole genome shotgun (WGS) entry which is preliminary data.</text>
</comment>
<gene>
    <name evidence="1" type="ORF">GCM10023205_12490</name>
</gene>
<organism evidence="1 2">
    <name type="scientific">Yinghuangia aomiensis</name>
    <dbReference type="NCBI Taxonomy" id="676205"/>
    <lineage>
        <taxon>Bacteria</taxon>
        <taxon>Bacillati</taxon>
        <taxon>Actinomycetota</taxon>
        <taxon>Actinomycetes</taxon>
        <taxon>Kitasatosporales</taxon>
        <taxon>Streptomycetaceae</taxon>
        <taxon>Yinghuangia</taxon>
    </lineage>
</organism>
<sequence>MIRYRLRVDFYQDVPADRPPSGYVGSLLSGDFAGPALPRGGDSVSAIPLGGGHVGPWTGGPYMLVHRVEHHPVPVDLDGHIVDWWEQYPHPSVHVVVRAEWPDDETAEHELMDVYDSQGWTSFPAGPENPFLPPTDLAVFG</sequence>
<evidence type="ECO:0000313" key="1">
    <source>
        <dbReference type="EMBL" id="GAA4952794.1"/>
    </source>
</evidence>
<dbReference type="RefSeq" id="WP_345674253.1">
    <property type="nucleotide sequence ID" value="NZ_BAABHS010000003.1"/>
</dbReference>
<dbReference type="EMBL" id="BAABHS010000003">
    <property type="protein sequence ID" value="GAA4952794.1"/>
    <property type="molecule type" value="Genomic_DNA"/>
</dbReference>